<dbReference type="RefSeq" id="WP_156847227.1">
    <property type="nucleotide sequence ID" value="NZ_CACRSK010000002.1"/>
</dbReference>
<sequence>MQVGLNKELKENLELINELENKRKKLLNKLFIIGGSFSLVFLFGVFKLVENPTISSRVTPLLFLFFIYIFVILSLKFGIKNSFIKELNETIFKAIGIKDIKFSRNSRKLKKVVLNFSKPKSGFLITNDEFSGILSGVEFKICDGELWFGTVKFKGKIFNARLKKEFDSKVLITNLGIISAKNLEEIKLDSVKFSQNFKVFSSDLTKAFYILNPVFIERLESLVGDKKADILLCKDEILIILDNKIDSLEPNLFKKITSLDTQEFTDQIQSLEKLIKFLRLS</sequence>
<feature type="transmembrane region" description="Helical" evidence="2">
    <location>
        <begin position="30"/>
        <end position="49"/>
    </location>
</feature>
<dbReference type="EMBL" id="CACRSK010000002">
    <property type="protein sequence ID" value="VYS90838.1"/>
    <property type="molecule type" value="Genomic_DNA"/>
</dbReference>
<feature type="transmembrane region" description="Helical" evidence="2">
    <location>
        <begin position="61"/>
        <end position="79"/>
    </location>
</feature>
<feature type="coiled-coil region" evidence="1">
    <location>
        <begin position="2"/>
        <end position="29"/>
    </location>
</feature>
<evidence type="ECO:0000313" key="3">
    <source>
        <dbReference type="EMBL" id="VYS90838.1"/>
    </source>
</evidence>
<keyword evidence="1" id="KW-0175">Coiled coil</keyword>
<protein>
    <recommendedName>
        <fullName evidence="4">Galanin</fullName>
    </recommendedName>
</protein>
<reference evidence="3" key="1">
    <citation type="submission" date="2019-11" db="EMBL/GenBank/DDBJ databases">
        <authorList>
            <person name="Feng L."/>
        </authorList>
    </citation>
    <scope>NUCLEOTIDE SEQUENCE</scope>
    <source>
        <strain evidence="3">CUreolyticusLFYP111</strain>
    </source>
</reference>
<gene>
    <name evidence="3" type="ORF">CULFYP111_00841</name>
</gene>
<keyword evidence="2" id="KW-0812">Transmembrane</keyword>
<keyword evidence="2" id="KW-0472">Membrane</keyword>
<evidence type="ECO:0000256" key="2">
    <source>
        <dbReference type="SAM" id="Phobius"/>
    </source>
</evidence>
<keyword evidence="2" id="KW-1133">Transmembrane helix</keyword>
<evidence type="ECO:0008006" key="4">
    <source>
        <dbReference type="Google" id="ProtNLM"/>
    </source>
</evidence>
<dbReference type="Pfam" id="PF11335">
    <property type="entry name" value="DUF3137"/>
    <property type="match status" value="1"/>
</dbReference>
<dbReference type="InterPro" id="IPR021484">
    <property type="entry name" value="DUF3137"/>
</dbReference>
<dbReference type="AlphaFoldDB" id="A0A6N2SE36"/>
<accession>A0A6N2SE36</accession>
<organism evidence="3">
    <name type="scientific">Campylobacter ureolyticus</name>
    <dbReference type="NCBI Taxonomy" id="827"/>
    <lineage>
        <taxon>Bacteria</taxon>
        <taxon>Pseudomonadati</taxon>
        <taxon>Campylobacterota</taxon>
        <taxon>Epsilonproteobacteria</taxon>
        <taxon>Campylobacterales</taxon>
        <taxon>Campylobacteraceae</taxon>
        <taxon>Campylobacter</taxon>
    </lineage>
</organism>
<proteinExistence type="predicted"/>
<name>A0A6N2SE36_9BACT</name>
<evidence type="ECO:0000256" key="1">
    <source>
        <dbReference type="SAM" id="Coils"/>
    </source>
</evidence>